<feature type="chain" id="PRO_5021204027" description="Lactococcin 972 family bacteriocin" evidence="1">
    <location>
        <begin position="27"/>
        <end position="165"/>
    </location>
</feature>
<dbReference type="RefSeq" id="WP_135368714.1">
    <property type="nucleotide sequence ID" value="NZ_RKLX01000022.1"/>
</dbReference>
<dbReference type="AlphaFoldDB" id="A0A4Z0J8N5"/>
<proteinExistence type="predicted"/>
<sequence length="165" mass="18988">MKRSIGMLLLLMSLGGGLTVTQPAMAQGKRTLRSFPKRFWGTWYTYSDGHYYRVKITATKMRSSNWTYDLHSRPVTVAGDPRSKRHQHWIIATVGKKWLWTYGWNQGAGAGSYYSERHHRIHGKTYDTLQLASGAGAWVDGYAYRSKFAAKHFANKRFGDENYRS</sequence>
<accession>A0A4Z0J8N5</accession>
<evidence type="ECO:0000313" key="2">
    <source>
        <dbReference type="EMBL" id="TGD17791.1"/>
    </source>
</evidence>
<dbReference type="EMBL" id="RKLX01000022">
    <property type="protein sequence ID" value="TGD17791.1"/>
    <property type="molecule type" value="Genomic_DNA"/>
</dbReference>
<comment type="caution">
    <text evidence="2">The sequence shown here is derived from an EMBL/GenBank/DDBJ whole genome shotgun (WGS) entry which is preliminary data.</text>
</comment>
<evidence type="ECO:0000313" key="3">
    <source>
        <dbReference type="Proteomes" id="UP000297348"/>
    </source>
</evidence>
<evidence type="ECO:0008006" key="4">
    <source>
        <dbReference type="Google" id="ProtNLM"/>
    </source>
</evidence>
<feature type="signal peptide" evidence="1">
    <location>
        <begin position="1"/>
        <end position="26"/>
    </location>
</feature>
<name>A0A4Z0J8N5_9LACO</name>
<dbReference type="Proteomes" id="UP000297348">
    <property type="component" value="Unassembled WGS sequence"/>
</dbReference>
<protein>
    <recommendedName>
        <fullName evidence="4">Lactococcin 972 family bacteriocin</fullName>
    </recommendedName>
</protein>
<keyword evidence="3" id="KW-1185">Reference proteome</keyword>
<evidence type="ECO:0000256" key="1">
    <source>
        <dbReference type="SAM" id="SignalP"/>
    </source>
</evidence>
<reference evidence="2 3" key="1">
    <citation type="submission" date="2018-10" db="EMBL/GenBank/DDBJ databases">
        <title>Lactobacillus sp. R7 and Lactobacillus sp. R19 isolated from fermented mustard green product of Taiwan.</title>
        <authorList>
            <person name="Lin S.-T."/>
        </authorList>
    </citation>
    <scope>NUCLEOTIDE SEQUENCE [LARGE SCALE GENOMIC DNA]</scope>
    <source>
        <strain evidence="2 3">BCRC 81129</strain>
    </source>
</reference>
<keyword evidence="1" id="KW-0732">Signal</keyword>
<organism evidence="2 3">
    <name type="scientific">Levilactobacillus suantsaiihabitans</name>
    <dbReference type="NCBI Taxonomy" id="2487722"/>
    <lineage>
        <taxon>Bacteria</taxon>
        <taxon>Bacillati</taxon>
        <taxon>Bacillota</taxon>
        <taxon>Bacilli</taxon>
        <taxon>Lactobacillales</taxon>
        <taxon>Lactobacillaceae</taxon>
        <taxon>Levilactobacillus</taxon>
    </lineage>
</organism>
<gene>
    <name evidence="2" type="ORF">EGT51_10930</name>
</gene>
<dbReference type="OrthoDB" id="2293239at2"/>